<dbReference type="STRING" id="1007099.SAMN05216287_3768"/>
<gene>
    <name evidence="1" type="ORF">SAMN05216287_3768</name>
</gene>
<proteinExistence type="predicted"/>
<dbReference type="Proteomes" id="UP000243778">
    <property type="component" value="Unassembled WGS sequence"/>
</dbReference>
<accession>A0A1H3ELA5</accession>
<keyword evidence="2" id="KW-1185">Reference proteome</keyword>
<evidence type="ECO:0000313" key="1">
    <source>
        <dbReference type="EMBL" id="SDX79347.1"/>
    </source>
</evidence>
<dbReference type="RefSeq" id="WP_175534398.1">
    <property type="nucleotide sequence ID" value="NZ_FNNU01000006.1"/>
</dbReference>
<dbReference type="AlphaFoldDB" id="A0A1H3ELA5"/>
<sequence length="52" mass="5627">MSESRRFKPGDLALIIGGSRPENIGKCVVERNLMPLRGDGYVPLTKASEVPA</sequence>
<evidence type="ECO:0000313" key="2">
    <source>
        <dbReference type="Proteomes" id="UP000243778"/>
    </source>
</evidence>
<reference evidence="2" key="1">
    <citation type="submission" date="2016-10" db="EMBL/GenBank/DDBJ databases">
        <authorList>
            <person name="Varghese N."/>
            <person name="Submissions S."/>
        </authorList>
    </citation>
    <scope>NUCLEOTIDE SEQUENCE [LARGE SCALE GENOMIC DNA]</scope>
    <source>
        <strain evidence="2">NRRL B-59562</strain>
    </source>
</reference>
<protein>
    <submittedName>
        <fullName evidence="1">Uncharacterized protein</fullName>
    </submittedName>
</protein>
<name>A0A1H3ELA5_9PSED</name>
<organism evidence="1 2">
    <name type="scientific">Pseudomonas kuykendallii</name>
    <dbReference type="NCBI Taxonomy" id="1007099"/>
    <lineage>
        <taxon>Bacteria</taxon>
        <taxon>Pseudomonadati</taxon>
        <taxon>Pseudomonadota</taxon>
        <taxon>Gammaproteobacteria</taxon>
        <taxon>Pseudomonadales</taxon>
        <taxon>Pseudomonadaceae</taxon>
        <taxon>Pseudomonas</taxon>
    </lineage>
</organism>
<dbReference type="EMBL" id="FNNU01000006">
    <property type="protein sequence ID" value="SDX79347.1"/>
    <property type="molecule type" value="Genomic_DNA"/>
</dbReference>